<evidence type="ECO:0000313" key="2">
    <source>
        <dbReference type="Proteomes" id="UP000017127"/>
    </source>
</evidence>
<gene>
    <name evidence="1" type="ORF">M595_5422</name>
</gene>
<organism evidence="1 2">
    <name type="scientific">Lyngbya aestuarii BL J</name>
    <dbReference type="NCBI Taxonomy" id="1348334"/>
    <lineage>
        <taxon>Bacteria</taxon>
        <taxon>Bacillati</taxon>
        <taxon>Cyanobacteriota</taxon>
        <taxon>Cyanophyceae</taxon>
        <taxon>Oscillatoriophycideae</taxon>
        <taxon>Oscillatoriales</taxon>
        <taxon>Microcoleaceae</taxon>
        <taxon>Lyngbya</taxon>
    </lineage>
</organism>
<dbReference type="AlphaFoldDB" id="U7QBQ9"/>
<comment type="caution">
    <text evidence="1">The sequence shown here is derived from an EMBL/GenBank/DDBJ whole genome shotgun (WGS) entry which is preliminary data.</text>
</comment>
<name>U7QBQ9_9CYAN</name>
<reference evidence="1 2" key="1">
    <citation type="journal article" date="2013" name="Front. Microbiol.">
        <title>Comparative genomic analyses of the cyanobacterium, Lyngbya aestuarii BL J, a powerful hydrogen producer.</title>
        <authorList>
            <person name="Kothari A."/>
            <person name="Vaughn M."/>
            <person name="Garcia-Pichel F."/>
        </authorList>
    </citation>
    <scope>NUCLEOTIDE SEQUENCE [LARGE SCALE GENOMIC DNA]</scope>
    <source>
        <strain evidence="1 2">BL J</strain>
    </source>
</reference>
<sequence>MLVFTGRLALFCSLLVLRVIESLLSLTIRAILFSLGLAWKNFSLLILNFQSSFLHSKADI</sequence>
<dbReference type="Proteomes" id="UP000017127">
    <property type="component" value="Unassembled WGS sequence"/>
</dbReference>
<protein>
    <submittedName>
        <fullName evidence="1">Uncharacterized protein</fullName>
    </submittedName>
</protein>
<proteinExistence type="predicted"/>
<accession>U7QBQ9</accession>
<dbReference type="EMBL" id="AUZM01000087">
    <property type="protein sequence ID" value="ERT04637.1"/>
    <property type="molecule type" value="Genomic_DNA"/>
</dbReference>
<keyword evidence="2" id="KW-1185">Reference proteome</keyword>
<evidence type="ECO:0000313" key="1">
    <source>
        <dbReference type="EMBL" id="ERT04637.1"/>
    </source>
</evidence>